<sequence length="369" mass="40321">MFRRHWSGLPKDPSFSSDLKSLGYFINEDDEVRSIENPGYYFKFFLNRNARVNARQRFAFDQALEREIHERLEARGLQKVRLPLGARPDEPHVPVLTSAGLGSKSHVVIVVGEPSQDLGVLALRVVNGPGGIDKGSAGQLHWWPEGGRGLRVTASSDVALPSAVYYGRRHVSALNSIPSNENPARHVAHVFDTVVRDMTSPSARISVVAVGESCELMTKFLDDEANWAAWGPRLNCMVLLGNVYPDDGLENPALKQFLAKASHRARAYVVSDLPLGSPLAPPSGNPREGIPNLGCPCYASSEALYTEMILVRDLASVLEYVQQAALAPDFENPPIVVVERPEEPALTDDAWANVPEHELPSISTAASCT</sequence>
<dbReference type="EMBL" id="KQ030519">
    <property type="protein sequence ID" value="KJZ75208.1"/>
    <property type="molecule type" value="Genomic_DNA"/>
</dbReference>
<dbReference type="InterPro" id="IPR048263">
    <property type="entry name" value="Arb2"/>
</dbReference>
<organism evidence="2 3">
    <name type="scientific">Hirsutella minnesotensis 3608</name>
    <dbReference type="NCBI Taxonomy" id="1043627"/>
    <lineage>
        <taxon>Eukaryota</taxon>
        <taxon>Fungi</taxon>
        <taxon>Dikarya</taxon>
        <taxon>Ascomycota</taxon>
        <taxon>Pezizomycotina</taxon>
        <taxon>Sordariomycetes</taxon>
        <taxon>Hypocreomycetidae</taxon>
        <taxon>Hypocreales</taxon>
        <taxon>Ophiocordycipitaceae</taxon>
        <taxon>Hirsutella</taxon>
    </lineage>
</organism>
<dbReference type="PANTHER" id="PTHR21357:SF4">
    <property type="entry name" value="FAM172 FAMILY PROTEIN HOMOLOG CG10038"/>
    <property type="match status" value="1"/>
</dbReference>
<reference evidence="2 3" key="1">
    <citation type="journal article" date="2014" name="Genome Biol. Evol.">
        <title>Comparative genomics and transcriptomics analyses reveal divergent lifestyle features of nematode endoparasitic fungus Hirsutella minnesotensis.</title>
        <authorList>
            <person name="Lai Y."/>
            <person name="Liu K."/>
            <person name="Zhang X."/>
            <person name="Zhang X."/>
            <person name="Li K."/>
            <person name="Wang N."/>
            <person name="Shu C."/>
            <person name="Wu Y."/>
            <person name="Wang C."/>
            <person name="Bushley K.E."/>
            <person name="Xiang M."/>
            <person name="Liu X."/>
        </authorList>
    </citation>
    <scope>NUCLEOTIDE SEQUENCE [LARGE SCALE GENOMIC DNA]</scope>
    <source>
        <strain evidence="2 3">3608</strain>
    </source>
</reference>
<dbReference type="GO" id="GO:0005634">
    <property type="term" value="C:nucleus"/>
    <property type="evidence" value="ECO:0007669"/>
    <property type="project" value="TreeGrafter"/>
</dbReference>
<dbReference type="GO" id="GO:0031048">
    <property type="term" value="P:regulatory ncRNA-mediated heterochromatin formation"/>
    <property type="evidence" value="ECO:0007669"/>
    <property type="project" value="TreeGrafter"/>
</dbReference>
<proteinExistence type="predicted"/>
<evidence type="ECO:0000259" key="1">
    <source>
        <dbReference type="Pfam" id="PF22749"/>
    </source>
</evidence>
<dbReference type="OrthoDB" id="421951at2759"/>
<protein>
    <recommendedName>
        <fullName evidence="1">Arb2 domain-containing protein</fullName>
    </recommendedName>
</protein>
<gene>
    <name evidence="2" type="ORF">HIM_05402</name>
</gene>
<dbReference type="AlphaFoldDB" id="A0A0F7ZUP2"/>
<dbReference type="PANTHER" id="PTHR21357">
    <property type="entry name" value="FAM172 FAMILY PROTEIN HOMOLOG CG10038"/>
    <property type="match status" value="1"/>
</dbReference>
<dbReference type="Proteomes" id="UP000054481">
    <property type="component" value="Unassembled WGS sequence"/>
</dbReference>
<feature type="domain" description="Arb2" evidence="1">
    <location>
        <begin position="15"/>
        <end position="275"/>
    </location>
</feature>
<name>A0A0F7ZUP2_9HYPO</name>
<accession>A0A0F7ZUP2</accession>
<evidence type="ECO:0000313" key="3">
    <source>
        <dbReference type="Proteomes" id="UP000054481"/>
    </source>
</evidence>
<dbReference type="GO" id="GO:0035197">
    <property type="term" value="F:siRNA binding"/>
    <property type="evidence" value="ECO:0007669"/>
    <property type="project" value="TreeGrafter"/>
</dbReference>
<dbReference type="Pfam" id="PF22749">
    <property type="entry name" value="Arb2"/>
    <property type="match status" value="1"/>
</dbReference>
<evidence type="ECO:0000313" key="2">
    <source>
        <dbReference type="EMBL" id="KJZ75208.1"/>
    </source>
</evidence>
<keyword evidence="3" id="KW-1185">Reference proteome</keyword>
<dbReference type="InterPro" id="IPR053858">
    <property type="entry name" value="Arb2_dom"/>
</dbReference>